<evidence type="ECO:0000313" key="3">
    <source>
        <dbReference type="Proteomes" id="UP000677812"/>
    </source>
</evidence>
<name>A0ABS5E692_9PROT</name>
<protein>
    <submittedName>
        <fullName evidence="2">Histidine phosphatase family protein</fullName>
    </submittedName>
</protein>
<evidence type="ECO:0000256" key="1">
    <source>
        <dbReference type="ARBA" id="ARBA00022801"/>
    </source>
</evidence>
<accession>A0ABS5E692</accession>
<dbReference type="EMBL" id="JAGRQH010000002">
    <property type="protein sequence ID" value="MBR0559321.1"/>
    <property type="molecule type" value="Genomic_DNA"/>
</dbReference>
<dbReference type="InterPro" id="IPR051021">
    <property type="entry name" value="Mito_Ser/Thr_phosphatase"/>
</dbReference>
<dbReference type="PANTHER" id="PTHR20935">
    <property type="entry name" value="PHOSPHOGLYCERATE MUTASE-RELATED"/>
    <property type="match status" value="1"/>
</dbReference>
<evidence type="ECO:0000313" key="2">
    <source>
        <dbReference type="EMBL" id="MBR0559321.1"/>
    </source>
</evidence>
<comment type="caution">
    <text evidence="2">The sequence shown here is derived from an EMBL/GenBank/DDBJ whole genome shotgun (WGS) entry which is preliminary data.</text>
</comment>
<dbReference type="SMART" id="SM00855">
    <property type="entry name" value="PGAM"/>
    <property type="match status" value="1"/>
</dbReference>
<proteinExistence type="predicted"/>
<sequence>MIRHLLLLRHAEAGPYAQTEEGDRARALTARGIQQATQTGAILNALSSHHALDWSDHRARIICSPSTRTRQTAEISLQHSAIHHPPITFIDSLYSATDQHLLDTIQTVDEPISTLMLIGHNPAISSLVHTLCGSTLPDSASEILMAGYPPSSLSLFSTQETWYALRPSLMSFLSAHSA</sequence>
<dbReference type="PANTHER" id="PTHR20935:SF1">
    <property type="entry name" value="SLL1549 PROTEIN"/>
    <property type="match status" value="1"/>
</dbReference>
<dbReference type="SUPFAM" id="SSF53254">
    <property type="entry name" value="Phosphoglycerate mutase-like"/>
    <property type="match status" value="1"/>
</dbReference>
<dbReference type="CDD" id="cd07067">
    <property type="entry name" value="HP_PGM_like"/>
    <property type="match status" value="1"/>
</dbReference>
<dbReference type="RefSeq" id="WP_211680815.1">
    <property type="nucleotide sequence ID" value="NZ_JAGRQH010000002.1"/>
</dbReference>
<keyword evidence="1" id="KW-0378">Hydrolase</keyword>
<dbReference type="Proteomes" id="UP000677812">
    <property type="component" value="Unassembled WGS sequence"/>
</dbReference>
<dbReference type="InterPro" id="IPR013078">
    <property type="entry name" value="His_Pase_superF_clade-1"/>
</dbReference>
<dbReference type="InterPro" id="IPR029033">
    <property type="entry name" value="His_PPase_superfam"/>
</dbReference>
<reference evidence="2 3" key="1">
    <citation type="submission" date="2021-04" db="EMBL/GenBank/DDBJ databases">
        <title>The complete genome sequence of Neokomagataea sp. TBRC 2177.</title>
        <authorList>
            <person name="Charoenyingcharoen P."/>
            <person name="Yukphan P."/>
        </authorList>
    </citation>
    <scope>NUCLEOTIDE SEQUENCE [LARGE SCALE GENOMIC DNA]</scope>
    <source>
        <strain evidence="2 3">TBRC 2177</strain>
    </source>
</reference>
<keyword evidence="3" id="KW-1185">Reference proteome</keyword>
<dbReference type="Pfam" id="PF00300">
    <property type="entry name" value="His_Phos_1"/>
    <property type="match status" value="1"/>
</dbReference>
<gene>
    <name evidence="2" type="ORF">KB213_04510</name>
</gene>
<dbReference type="Gene3D" id="3.40.50.1240">
    <property type="entry name" value="Phosphoglycerate mutase-like"/>
    <property type="match status" value="1"/>
</dbReference>
<organism evidence="2 3">
    <name type="scientific">Neokomagataea anthophila</name>
    <dbReference type="NCBI Taxonomy" id="2826925"/>
    <lineage>
        <taxon>Bacteria</taxon>
        <taxon>Pseudomonadati</taxon>
        <taxon>Pseudomonadota</taxon>
        <taxon>Alphaproteobacteria</taxon>
        <taxon>Acetobacterales</taxon>
        <taxon>Acetobacteraceae</taxon>
        <taxon>Neokomagataea</taxon>
    </lineage>
</organism>